<dbReference type="InterPro" id="IPR005183">
    <property type="entry name" value="DUF305_CopM-like"/>
</dbReference>
<dbReference type="GeneID" id="46912144"/>
<feature type="region of interest" description="Disordered" evidence="1">
    <location>
        <begin position="129"/>
        <end position="152"/>
    </location>
</feature>
<geneLocation type="plasmid" evidence="4 5">
    <name>unnamed1</name>
</geneLocation>
<gene>
    <name evidence="4" type="ORF">BLL42_28120</name>
</gene>
<dbReference type="Gene3D" id="1.20.1260.10">
    <property type="match status" value="1"/>
</dbReference>
<dbReference type="RefSeq" id="WP_071556075.1">
    <property type="nucleotide sequence ID" value="NZ_CP017887.1"/>
</dbReference>
<dbReference type="EMBL" id="CP017887">
    <property type="protein sequence ID" value="APC19581.1"/>
    <property type="molecule type" value="Genomic_DNA"/>
</dbReference>
<feature type="domain" description="DUF305" evidence="3">
    <location>
        <begin position="42"/>
        <end position="126"/>
    </location>
</feature>
<evidence type="ECO:0000313" key="5">
    <source>
        <dbReference type="Proteomes" id="UP000182567"/>
    </source>
</evidence>
<evidence type="ECO:0000256" key="1">
    <source>
        <dbReference type="SAM" id="MobiDB-lite"/>
    </source>
</evidence>
<dbReference type="OrthoDB" id="8603558at2"/>
<dbReference type="PANTHER" id="PTHR36933:SF1">
    <property type="entry name" value="SLL0788 PROTEIN"/>
    <property type="match status" value="1"/>
</dbReference>
<dbReference type="Proteomes" id="UP000182567">
    <property type="component" value="Plasmid unnamed1"/>
</dbReference>
<organism evidence="4 5">
    <name type="scientific">Pseudomonas frederiksbergensis</name>
    <dbReference type="NCBI Taxonomy" id="104087"/>
    <lineage>
        <taxon>Bacteria</taxon>
        <taxon>Pseudomonadati</taxon>
        <taxon>Pseudomonadota</taxon>
        <taxon>Gammaproteobacteria</taxon>
        <taxon>Pseudomonadales</taxon>
        <taxon>Pseudomonadaceae</taxon>
        <taxon>Pseudomonas</taxon>
    </lineage>
</organism>
<dbReference type="InterPro" id="IPR012347">
    <property type="entry name" value="Ferritin-like"/>
</dbReference>
<dbReference type="Pfam" id="PF03713">
    <property type="entry name" value="DUF305"/>
    <property type="match status" value="1"/>
</dbReference>
<dbReference type="PANTHER" id="PTHR36933">
    <property type="entry name" value="SLL0788 PROTEIN"/>
    <property type="match status" value="1"/>
</dbReference>
<keyword evidence="2" id="KW-0732">Signal</keyword>
<protein>
    <recommendedName>
        <fullName evidence="3">DUF305 domain-containing protein</fullName>
    </recommendedName>
</protein>
<name>A0A1J0ETW0_9PSED</name>
<evidence type="ECO:0000256" key="2">
    <source>
        <dbReference type="SAM" id="SignalP"/>
    </source>
</evidence>
<evidence type="ECO:0000313" key="4">
    <source>
        <dbReference type="EMBL" id="APC19581.1"/>
    </source>
</evidence>
<accession>A0A1J0ETW0</accession>
<evidence type="ECO:0000259" key="3">
    <source>
        <dbReference type="Pfam" id="PF03713"/>
    </source>
</evidence>
<sequence>MSNSMRVTAPFSLMAGLMLFSLVHAADPMAQHEHEHHVQTAEKPELGTHPFVSAMDASMGKMMTDMHAHVYSGNWDVDFLMMMIPHHQGAIDMAKLVLEHGKDPLTRQLAEEIIAAQQTEIAAMRARVEALQGGSHQDQEFPPLTGTRGSEN</sequence>
<dbReference type="AlphaFoldDB" id="A0A1J0ETW0"/>
<feature type="signal peptide" evidence="2">
    <location>
        <begin position="1"/>
        <end position="25"/>
    </location>
</feature>
<keyword evidence="4" id="KW-0614">Plasmid</keyword>
<reference evidence="5" key="1">
    <citation type="submission" date="2016-10" db="EMBL/GenBank/DDBJ databases">
        <title>Pseudomonas frederiksbergensis ERGS4:02 complete genome.</title>
        <authorList>
            <person name="Kumar R."/>
            <person name="Acharya V."/>
            <person name="Singh D."/>
        </authorList>
    </citation>
    <scope>NUCLEOTIDE SEQUENCE [LARGE SCALE GENOMIC DNA]</scope>
    <source>
        <strain evidence="5">ERGS4:02</strain>
        <plasmid evidence="5">unnamed1</plasmid>
    </source>
</reference>
<proteinExistence type="predicted"/>
<feature type="chain" id="PRO_5009611225" description="DUF305 domain-containing protein" evidence="2">
    <location>
        <begin position="26"/>
        <end position="152"/>
    </location>
</feature>